<comment type="caution">
    <text evidence="2">The sequence shown here is derived from an EMBL/GenBank/DDBJ whole genome shotgun (WGS) entry which is preliminary data.</text>
</comment>
<dbReference type="EMBL" id="WIQZ01000028">
    <property type="protein sequence ID" value="KAF3136723.1"/>
    <property type="molecule type" value="Genomic_DNA"/>
</dbReference>
<dbReference type="SUPFAM" id="SSF53098">
    <property type="entry name" value="Ribonuclease H-like"/>
    <property type="match status" value="1"/>
</dbReference>
<evidence type="ECO:0000313" key="3">
    <source>
        <dbReference type="Proteomes" id="UP000480548"/>
    </source>
</evidence>
<sequence length="226" mass="25532">MQLGVKRVSENATVAVDAVALAMDTIAQSVRIQIKKHQIFFKPEISEAAEMVYTMEIYIDSGCRNLGTTRAIGSAAAILTNRGERSNKWTTDLHRGPRLPPPTIQRAELTSVILAIDIATIQFEQLDTKPYLDVKIHSNSEYAIDCMTNRIHQCNRNGWMDDAGDEVENRDLMEKVLDLEDLLRDKGDVSYFLIPREENQEATEFCNRALDDQSRELGPEKHEPVA</sequence>
<evidence type="ECO:0000259" key="1">
    <source>
        <dbReference type="PROSITE" id="PS50879"/>
    </source>
</evidence>
<dbReference type="Gene3D" id="3.30.420.10">
    <property type="entry name" value="Ribonuclease H-like superfamily/Ribonuclease H"/>
    <property type="match status" value="1"/>
</dbReference>
<name>A0A7C8K088_ORBOL</name>
<proteinExistence type="predicted"/>
<dbReference type="GO" id="GO:0003676">
    <property type="term" value="F:nucleic acid binding"/>
    <property type="evidence" value="ECO:0007669"/>
    <property type="project" value="InterPro"/>
</dbReference>
<dbReference type="Proteomes" id="UP000480548">
    <property type="component" value="Unassembled WGS sequence"/>
</dbReference>
<accession>A0A7C8K088</accession>
<dbReference type="AlphaFoldDB" id="A0A7C8K088"/>
<dbReference type="InterPro" id="IPR012337">
    <property type="entry name" value="RNaseH-like_sf"/>
</dbReference>
<dbReference type="GO" id="GO:0004523">
    <property type="term" value="F:RNA-DNA hybrid ribonuclease activity"/>
    <property type="evidence" value="ECO:0007669"/>
    <property type="project" value="InterPro"/>
</dbReference>
<dbReference type="InterPro" id="IPR002156">
    <property type="entry name" value="RNaseH_domain"/>
</dbReference>
<feature type="domain" description="RNase H type-1" evidence="1">
    <location>
        <begin position="51"/>
        <end position="211"/>
    </location>
</feature>
<evidence type="ECO:0000313" key="2">
    <source>
        <dbReference type="EMBL" id="KAF3136723.1"/>
    </source>
</evidence>
<organism evidence="2 3">
    <name type="scientific">Orbilia oligospora</name>
    <name type="common">Nematode-trapping fungus</name>
    <name type="synonym">Arthrobotrys oligospora</name>
    <dbReference type="NCBI Taxonomy" id="2813651"/>
    <lineage>
        <taxon>Eukaryota</taxon>
        <taxon>Fungi</taxon>
        <taxon>Dikarya</taxon>
        <taxon>Ascomycota</taxon>
        <taxon>Pezizomycotina</taxon>
        <taxon>Orbiliomycetes</taxon>
        <taxon>Orbiliales</taxon>
        <taxon>Orbiliaceae</taxon>
        <taxon>Orbilia</taxon>
    </lineage>
</organism>
<gene>
    <name evidence="2" type="ORF">TWF703_005437</name>
</gene>
<dbReference type="InterPro" id="IPR036397">
    <property type="entry name" value="RNaseH_sf"/>
</dbReference>
<protein>
    <recommendedName>
        <fullName evidence="1">RNase H type-1 domain-containing protein</fullName>
    </recommendedName>
</protein>
<reference evidence="2 3" key="1">
    <citation type="submission" date="2019-06" db="EMBL/GenBank/DDBJ databases">
        <authorList>
            <person name="Palmer J.M."/>
        </authorList>
    </citation>
    <scope>NUCLEOTIDE SEQUENCE [LARGE SCALE GENOMIC DNA]</scope>
    <source>
        <strain evidence="2 3">TWF703</strain>
    </source>
</reference>
<dbReference type="Pfam" id="PF00075">
    <property type="entry name" value="RNase_H"/>
    <property type="match status" value="1"/>
</dbReference>
<dbReference type="PROSITE" id="PS50879">
    <property type="entry name" value="RNASE_H_1"/>
    <property type="match status" value="1"/>
</dbReference>